<evidence type="ECO:0000259" key="1">
    <source>
        <dbReference type="Pfam" id="PF13454"/>
    </source>
</evidence>
<organism evidence="2 3">
    <name type="scientific">Brevundimonas pondensis</name>
    <dbReference type="NCBI Taxonomy" id="2774189"/>
    <lineage>
        <taxon>Bacteria</taxon>
        <taxon>Pseudomonadati</taxon>
        <taxon>Pseudomonadota</taxon>
        <taxon>Alphaproteobacteria</taxon>
        <taxon>Caulobacterales</taxon>
        <taxon>Caulobacteraceae</taxon>
        <taxon>Brevundimonas</taxon>
    </lineage>
</organism>
<name>A0ABX7SNU0_9CAUL</name>
<protein>
    <submittedName>
        <fullName evidence="2">FAD/NAD(P)-binding protein</fullName>
    </submittedName>
</protein>
<evidence type="ECO:0000313" key="2">
    <source>
        <dbReference type="EMBL" id="QTC89367.1"/>
    </source>
</evidence>
<dbReference type="InterPro" id="IPR036188">
    <property type="entry name" value="FAD/NAD-bd_sf"/>
</dbReference>
<dbReference type="RefSeq" id="WP_207827243.1">
    <property type="nucleotide sequence ID" value="NZ_CP062006.1"/>
</dbReference>
<sequence>MSGPVVAVIGAGFSGLLTTLNLLRMSPDVAVQLIERRGVFGLGPAYATGNPKHLLNVRLSNMSAFPDKPHHLADWMAEQPAWFARDDFITRGDYGRYLAHLLDEALRPDRDGGRLSLIRGEASAIRPHGDGWKIMLDGRSSTVADVVVLAQGNLSPAAPSGLDPALTGSSRYLGDPWRALDALPPAANDILLIGASLTMVDAAIALRRPGRRFTAVSRHGLLPRSHGSTIMPSQKRTYVGGPSEIFRQARLAAREGDWRAVIDDVRHSARSLWSSWSLPERSRFLRHLRALWDNHRHRLAPGVAREVTAMLASEELEITAARITALCARDDEVEAILQYRGDPQPRARRFDAAINCSGPTGDVAQSTDPLLKDLLKQGLAVPAALGLGLAADPRGRLIDGRMLAHSHLFAIGPLTRSLFWEATAVPDLREHAVAIARSVIETLQQPDEYRPAFQANATKPVTVEYR</sequence>
<dbReference type="InterPro" id="IPR052189">
    <property type="entry name" value="L-asp_N-monooxygenase_NS-form"/>
</dbReference>
<evidence type="ECO:0000313" key="3">
    <source>
        <dbReference type="Proteomes" id="UP000663942"/>
    </source>
</evidence>
<dbReference type="Proteomes" id="UP000663942">
    <property type="component" value="Chromosome"/>
</dbReference>
<keyword evidence="3" id="KW-1185">Reference proteome</keyword>
<dbReference type="EMBL" id="CP062006">
    <property type="protein sequence ID" value="QTC89367.1"/>
    <property type="molecule type" value="Genomic_DNA"/>
</dbReference>
<dbReference type="Pfam" id="PF13454">
    <property type="entry name" value="NAD_binding_9"/>
    <property type="match status" value="1"/>
</dbReference>
<gene>
    <name evidence="2" type="ORF">IFE19_08660</name>
</gene>
<dbReference type="Gene3D" id="3.50.50.60">
    <property type="entry name" value="FAD/NAD(P)-binding domain"/>
    <property type="match status" value="1"/>
</dbReference>
<dbReference type="PANTHER" id="PTHR40254:SF1">
    <property type="entry name" value="BLR0577 PROTEIN"/>
    <property type="match status" value="1"/>
</dbReference>
<dbReference type="PANTHER" id="PTHR40254">
    <property type="entry name" value="BLR0577 PROTEIN"/>
    <property type="match status" value="1"/>
</dbReference>
<dbReference type="InterPro" id="IPR038732">
    <property type="entry name" value="HpyO/CreE_NAD-binding"/>
</dbReference>
<proteinExistence type="predicted"/>
<accession>A0ABX7SNU0</accession>
<reference evidence="2 3" key="1">
    <citation type="submission" date="2020-09" db="EMBL/GenBank/DDBJ databases">
        <title>Brevundimonas sp. LVF1 isolated from an oligotrophic pond in Goettingen, Germany.</title>
        <authorList>
            <person name="Friedrich I."/>
            <person name="Klassen A."/>
            <person name="Neubauer H."/>
            <person name="Schneider D."/>
            <person name="Hertel R."/>
            <person name="Daniel R."/>
        </authorList>
    </citation>
    <scope>NUCLEOTIDE SEQUENCE [LARGE SCALE GENOMIC DNA]</scope>
    <source>
        <strain evidence="2 3">LVF1</strain>
    </source>
</reference>
<dbReference type="SUPFAM" id="SSF51905">
    <property type="entry name" value="FAD/NAD(P)-binding domain"/>
    <property type="match status" value="1"/>
</dbReference>
<feature type="domain" description="FAD-dependent urate hydroxylase HpyO/Asp monooxygenase CreE-like FAD/NAD(P)-binding" evidence="1">
    <location>
        <begin position="7"/>
        <end position="153"/>
    </location>
</feature>